<evidence type="ECO:0000313" key="2">
    <source>
        <dbReference type="Proteomes" id="UP001497525"/>
    </source>
</evidence>
<reference evidence="1" key="1">
    <citation type="submission" date="2024-06" db="EMBL/GenBank/DDBJ databases">
        <authorList>
            <person name="Liu X."/>
            <person name="Lenzi L."/>
            <person name="Haldenby T S."/>
            <person name="Uol C."/>
        </authorList>
    </citation>
    <scope>NUCLEOTIDE SEQUENCE</scope>
</reference>
<organism evidence="1 2">
    <name type="scientific">Calicophoron daubneyi</name>
    <name type="common">Rumen fluke</name>
    <name type="synonym">Paramphistomum daubneyi</name>
    <dbReference type="NCBI Taxonomy" id="300641"/>
    <lineage>
        <taxon>Eukaryota</taxon>
        <taxon>Metazoa</taxon>
        <taxon>Spiralia</taxon>
        <taxon>Lophotrochozoa</taxon>
        <taxon>Platyhelminthes</taxon>
        <taxon>Trematoda</taxon>
        <taxon>Digenea</taxon>
        <taxon>Plagiorchiida</taxon>
        <taxon>Pronocephalata</taxon>
        <taxon>Paramphistomoidea</taxon>
        <taxon>Paramphistomidae</taxon>
        <taxon>Calicophoron</taxon>
    </lineage>
</organism>
<accession>A0AAV2TYP3</accession>
<dbReference type="EMBL" id="CAXLJL010001000">
    <property type="protein sequence ID" value="CAL5142285.1"/>
    <property type="molecule type" value="Genomic_DNA"/>
</dbReference>
<name>A0AAV2TYP3_CALDB</name>
<proteinExistence type="predicted"/>
<evidence type="ECO:0000313" key="1">
    <source>
        <dbReference type="EMBL" id="CAL5142285.1"/>
    </source>
</evidence>
<comment type="caution">
    <text evidence="1">The sequence shown here is derived from an EMBL/GenBank/DDBJ whole genome shotgun (WGS) entry which is preliminary data.</text>
</comment>
<dbReference type="Proteomes" id="UP001497525">
    <property type="component" value="Unassembled WGS sequence"/>
</dbReference>
<dbReference type="AlphaFoldDB" id="A0AAV2TYP3"/>
<sequence>MALFVPTNDLTSHVWATVCLTAGDGPSYHLCLLLYTSHVVHEKSISDTNSPELNDLVDSLFHLSEEHICPLIRSSLTDLVHTLQTNVSSDLSRVQSIRSSPSENLTNSGTHFLRQLLTFLQTHKQTLDIVYEKFCF</sequence>
<gene>
    <name evidence="1" type="ORF">CDAUBV1_LOCUS17531</name>
</gene>
<protein>
    <submittedName>
        <fullName evidence="1">Uncharacterized protein</fullName>
    </submittedName>
</protein>